<gene>
    <name evidence="13" type="primary">mdtP_2</name>
    <name evidence="12" type="ORF">Lfee_1663</name>
    <name evidence="13" type="ORF">NCTC12022_01309</name>
</gene>
<dbReference type="SUPFAM" id="SSF56954">
    <property type="entry name" value="Outer membrane efflux proteins (OEP)"/>
    <property type="match status" value="1"/>
</dbReference>
<evidence type="ECO:0000313" key="15">
    <source>
        <dbReference type="Proteomes" id="UP000251942"/>
    </source>
</evidence>
<evidence type="ECO:0000256" key="1">
    <source>
        <dbReference type="ARBA" id="ARBA00004370"/>
    </source>
</evidence>
<protein>
    <submittedName>
        <fullName evidence="12">Outer membrane efflux protein</fullName>
    </submittedName>
</protein>
<dbReference type="AlphaFoldDB" id="A0A0W0TMB4"/>
<evidence type="ECO:0000256" key="2">
    <source>
        <dbReference type="ARBA" id="ARBA00007613"/>
    </source>
</evidence>
<evidence type="ECO:0000313" key="12">
    <source>
        <dbReference type="EMBL" id="KTC96751.1"/>
    </source>
</evidence>
<keyword evidence="8 10" id="KW-0449">Lipoprotein</keyword>
<dbReference type="InterPro" id="IPR010131">
    <property type="entry name" value="MdtP/NodT-like"/>
</dbReference>
<evidence type="ECO:0000313" key="13">
    <source>
        <dbReference type="EMBL" id="SPX60577.1"/>
    </source>
</evidence>
<reference evidence="12 14" key="1">
    <citation type="submission" date="2015-11" db="EMBL/GenBank/DDBJ databases">
        <title>Genomic analysis of 38 Legionella species identifies large and diverse effector repertoires.</title>
        <authorList>
            <person name="Burstein D."/>
            <person name="Amaro F."/>
            <person name="Zusman T."/>
            <person name="Lifshitz Z."/>
            <person name="Cohen O."/>
            <person name="Gilbert J.A."/>
            <person name="Pupko T."/>
            <person name="Shuman H.A."/>
            <person name="Segal G."/>
        </authorList>
    </citation>
    <scope>NUCLEOTIDE SEQUENCE [LARGE SCALE GENOMIC DNA]</scope>
    <source>
        <strain evidence="12 14">WO-44C</strain>
    </source>
</reference>
<dbReference type="STRING" id="453.Lfee_1663"/>
<evidence type="ECO:0000256" key="11">
    <source>
        <dbReference type="SAM" id="Phobius"/>
    </source>
</evidence>
<accession>A0A0W0TMB4</accession>
<dbReference type="InterPro" id="IPR003423">
    <property type="entry name" value="OMP_efflux"/>
</dbReference>
<proteinExistence type="inferred from homology"/>
<keyword evidence="4 10" id="KW-0812">Transmembrane</keyword>
<organism evidence="12 14">
    <name type="scientific">Legionella feeleii</name>
    <dbReference type="NCBI Taxonomy" id="453"/>
    <lineage>
        <taxon>Bacteria</taxon>
        <taxon>Pseudomonadati</taxon>
        <taxon>Pseudomonadota</taxon>
        <taxon>Gammaproteobacteria</taxon>
        <taxon>Legionellales</taxon>
        <taxon>Legionellaceae</taxon>
        <taxon>Legionella</taxon>
    </lineage>
</organism>
<dbReference type="EMBL" id="LNYB01000080">
    <property type="protein sequence ID" value="KTC96751.1"/>
    <property type="molecule type" value="Genomic_DNA"/>
</dbReference>
<dbReference type="GO" id="GO:0015562">
    <property type="term" value="F:efflux transmembrane transporter activity"/>
    <property type="evidence" value="ECO:0007669"/>
    <property type="project" value="InterPro"/>
</dbReference>
<keyword evidence="11" id="KW-1133">Transmembrane helix</keyword>
<keyword evidence="6 10" id="KW-0472">Membrane</keyword>
<comment type="subcellular location">
    <subcellularLocation>
        <location evidence="10">Cell outer membrane</location>
        <topology evidence="10">Lipid-anchor</topology>
    </subcellularLocation>
    <subcellularLocation>
        <location evidence="1">Membrane</location>
    </subcellularLocation>
</comment>
<dbReference type="GO" id="GO:0009279">
    <property type="term" value="C:cell outer membrane"/>
    <property type="evidence" value="ECO:0007669"/>
    <property type="project" value="UniProtKB-SubCell"/>
</dbReference>
<dbReference type="Pfam" id="PF02321">
    <property type="entry name" value="OEP"/>
    <property type="match status" value="2"/>
</dbReference>
<dbReference type="Proteomes" id="UP000251942">
    <property type="component" value="Unassembled WGS sequence"/>
</dbReference>
<evidence type="ECO:0000256" key="6">
    <source>
        <dbReference type="ARBA" id="ARBA00023136"/>
    </source>
</evidence>
<reference evidence="13 15" key="2">
    <citation type="submission" date="2018-06" db="EMBL/GenBank/DDBJ databases">
        <authorList>
            <consortium name="Pathogen Informatics"/>
            <person name="Doyle S."/>
        </authorList>
    </citation>
    <scope>NUCLEOTIDE SEQUENCE [LARGE SCALE GENOMIC DNA]</scope>
    <source>
        <strain evidence="13 15">NCTC12022</strain>
    </source>
</reference>
<keyword evidence="14" id="KW-1185">Reference proteome</keyword>
<feature type="transmembrane region" description="Helical" evidence="11">
    <location>
        <begin position="14"/>
        <end position="33"/>
    </location>
</feature>
<dbReference type="NCBIfam" id="TIGR01845">
    <property type="entry name" value="outer_NodT"/>
    <property type="match status" value="1"/>
</dbReference>
<keyword evidence="3 10" id="KW-1134">Transmembrane beta strand</keyword>
<dbReference type="Gene3D" id="2.20.200.10">
    <property type="entry name" value="Outer membrane efflux proteins (OEP)"/>
    <property type="match status" value="1"/>
</dbReference>
<evidence type="ECO:0000256" key="5">
    <source>
        <dbReference type="ARBA" id="ARBA00022729"/>
    </source>
</evidence>
<dbReference type="Proteomes" id="UP000054698">
    <property type="component" value="Unassembled WGS sequence"/>
</dbReference>
<evidence type="ECO:0000256" key="10">
    <source>
        <dbReference type="RuleBase" id="RU362097"/>
    </source>
</evidence>
<dbReference type="PATRIC" id="fig|453.4.peg.1833"/>
<sequence length="479" mass="52357">MIFGNAHIKSLSNYFALILLLAALTGCVNYLGIHSHKKMAHPAQFQTRKSIPKQHGQWPKLDWANQFGDPQLITLINEAIACNPDLEAARARIKQAQALASNKAAALYPQANARGAIERVRFASSADLPFDIDNATFTQRAFLLNINQDLDLWGKNISFLREAISQEKAAEAAAQEASLSLATSVASTYNQLAYYYALRDVLKGTVAQREGLNKISMVRLRTGLDTKTQVYQSRSSTETARTQLIAAEGEIITLRQQLGVLLGGGPDRGLGITQPRLKMARTPQLPDNLPLNLLGRRPDIVGARWKVEASRHGIKGTKARFYPDVNLVAGAAFLAFALSDITNTANVRFMGAAFSLPIFDAGALRAQLRDKYALYEEAVAEYNSTLNRALGEVATQLASIQSVDRQLGPQKEALHAAEHAYNLARVQYRTGLASQLVVLDAQLSYLNEQQAHLQLVTSRRNLQIALIKALGGGFAAPIC</sequence>
<dbReference type="EMBL" id="UASS01000011">
    <property type="protein sequence ID" value="SPX60577.1"/>
    <property type="molecule type" value="Genomic_DNA"/>
</dbReference>
<comment type="similarity">
    <text evidence="2 10">Belongs to the outer membrane factor (OMF) (TC 1.B.17) family.</text>
</comment>
<evidence type="ECO:0000256" key="9">
    <source>
        <dbReference type="ARBA" id="ARBA00037313"/>
    </source>
</evidence>
<keyword evidence="7 10" id="KW-0564">Palmitate</keyword>
<dbReference type="PANTHER" id="PTHR30203:SF20">
    <property type="entry name" value="MULTIDRUG RESISTANCE OUTER MEMBRANE PROTEIN MDTP-RELATED"/>
    <property type="match status" value="1"/>
</dbReference>
<evidence type="ECO:0000313" key="14">
    <source>
        <dbReference type="Proteomes" id="UP000054698"/>
    </source>
</evidence>
<dbReference type="PANTHER" id="PTHR30203">
    <property type="entry name" value="OUTER MEMBRANE CATION EFFLUX PROTEIN"/>
    <property type="match status" value="1"/>
</dbReference>
<evidence type="ECO:0000256" key="3">
    <source>
        <dbReference type="ARBA" id="ARBA00022452"/>
    </source>
</evidence>
<comment type="function">
    <text evidence="9">Could be involved in resistance to puromycin, acriflavine and tetraphenylarsonium chloride.</text>
</comment>
<name>A0A0W0TMB4_9GAMM</name>
<dbReference type="Gene3D" id="1.20.1600.10">
    <property type="entry name" value="Outer membrane efflux proteins (OEP)"/>
    <property type="match status" value="1"/>
</dbReference>
<evidence type="ECO:0000256" key="4">
    <source>
        <dbReference type="ARBA" id="ARBA00022692"/>
    </source>
</evidence>
<keyword evidence="5" id="KW-0732">Signal</keyword>
<evidence type="ECO:0000256" key="8">
    <source>
        <dbReference type="ARBA" id="ARBA00023288"/>
    </source>
</evidence>
<dbReference type="RefSeq" id="WP_058445733.1">
    <property type="nucleotide sequence ID" value="NZ_CAAAHT010000003.1"/>
</dbReference>
<evidence type="ECO:0000256" key="7">
    <source>
        <dbReference type="ARBA" id="ARBA00023139"/>
    </source>
</evidence>